<evidence type="ECO:0000256" key="10">
    <source>
        <dbReference type="HAMAP-Rule" id="MF_00185"/>
    </source>
</evidence>
<evidence type="ECO:0000256" key="9">
    <source>
        <dbReference type="ARBA" id="ARBA00049563"/>
    </source>
</evidence>
<dbReference type="InterPro" id="IPR018022">
    <property type="entry name" value="IPT"/>
</dbReference>
<comment type="caution">
    <text evidence="10">Lacks conserved residue(s) required for the propagation of feature annotation.</text>
</comment>
<evidence type="ECO:0000313" key="14">
    <source>
        <dbReference type="EMBL" id="QEC48972.1"/>
    </source>
</evidence>
<proteinExistence type="inferred from homology"/>
<organism evidence="14 15">
    <name type="scientific">Baekduia soli</name>
    <dbReference type="NCBI Taxonomy" id="496014"/>
    <lineage>
        <taxon>Bacteria</taxon>
        <taxon>Bacillati</taxon>
        <taxon>Actinomycetota</taxon>
        <taxon>Thermoleophilia</taxon>
        <taxon>Solirubrobacterales</taxon>
        <taxon>Baekduiaceae</taxon>
        <taxon>Baekduia</taxon>
    </lineage>
</organism>
<protein>
    <recommendedName>
        <fullName evidence="10">tRNA dimethylallyltransferase</fullName>
        <ecNumber evidence="10">2.5.1.75</ecNumber>
    </recommendedName>
    <alternativeName>
        <fullName evidence="10">Dimethylallyl diphosphate:tRNA dimethylallyltransferase</fullName>
        <shortName evidence="10">DMAPP:tRNA dimethylallyltransferase</shortName>
        <shortName evidence="10">DMATase</shortName>
    </alternativeName>
    <alternativeName>
        <fullName evidence="10">Isopentenyl-diphosphate:tRNA isopentenyltransferase</fullName>
        <shortName evidence="10">IPP transferase</shortName>
        <shortName evidence="10">IPPT</shortName>
        <shortName evidence="10">IPTase</shortName>
    </alternativeName>
</protein>
<comment type="subunit">
    <text evidence="10">Monomer.</text>
</comment>
<evidence type="ECO:0000256" key="12">
    <source>
        <dbReference type="RuleBase" id="RU003784"/>
    </source>
</evidence>
<comment type="function">
    <text evidence="2 10 12">Catalyzes the transfer of a dimethylallyl group onto the adenine at position 37 in tRNAs that read codons beginning with uridine, leading to the formation of N6-(dimethylallyl)adenosine (i(6)A).</text>
</comment>
<keyword evidence="6 10" id="KW-0547">Nucleotide-binding</keyword>
<evidence type="ECO:0000256" key="3">
    <source>
        <dbReference type="ARBA" id="ARBA00005842"/>
    </source>
</evidence>
<comment type="similarity">
    <text evidence="3 10 13">Belongs to the IPP transferase family.</text>
</comment>
<feature type="binding site" evidence="10">
    <location>
        <begin position="37"/>
        <end position="42"/>
    </location>
    <ligand>
        <name>substrate</name>
    </ligand>
</feature>
<dbReference type="Gene3D" id="3.40.50.300">
    <property type="entry name" value="P-loop containing nucleotide triphosphate hydrolases"/>
    <property type="match status" value="1"/>
</dbReference>
<sequence>MNRAVPCRNPLTRGGRRAPTPAGILRGVPVLALFGPTGIGKTALALEVADRLRARGERPVAVSADALQVYRGLETLTGVASPAEQERLEHRLVAFVDVRETFSVARYAALAHAEIDALLDAGATPIVVGGTGLYLRAALAELELRPPPAPGVRERLMADAAARGTEVLHAELAARAPAAAAGIDPRDRHRVVRALELEAQGALASPPEDNRLWTADTRRPTRLVALTMQRAELHARIDARVEAMVAAGAAREVAAADAAGASPTARKALGFDELLAGDVEAMKTRTRRYARRQLTWLRKLPGVEHVDLTGRRAADVAAELVG</sequence>
<keyword evidence="8 10" id="KW-0460">Magnesium</keyword>
<keyword evidence="4 10" id="KW-0808">Transferase</keyword>
<comment type="catalytic activity">
    <reaction evidence="9 10 11">
        <text>adenosine(37) in tRNA + dimethylallyl diphosphate = N(6)-dimethylallyladenosine(37) in tRNA + diphosphate</text>
        <dbReference type="Rhea" id="RHEA:26482"/>
        <dbReference type="Rhea" id="RHEA-COMP:10162"/>
        <dbReference type="Rhea" id="RHEA-COMP:10375"/>
        <dbReference type="ChEBI" id="CHEBI:33019"/>
        <dbReference type="ChEBI" id="CHEBI:57623"/>
        <dbReference type="ChEBI" id="CHEBI:74411"/>
        <dbReference type="ChEBI" id="CHEBI:74415"/>
        <dbReference type="EC" id="2.5.1.75"/>
    </reaction>
</comment>
<feature type="site" description="Interaction with substrate tRNA" evidence="10">
    <location>
        <position position="131"/>
    </location>
</feature>
<dbReference type="SUPFAM" id="SSF52540">
    <property type="entry name" value="P-loop containing nucleoside triphosphate hydrolases"/>
    <property type="match status" value="1"/>
</dbReference>
<evidence type="ECO:0000256" key="7">
    <source>
        <dbReference type="ARBA" id="ARBA00022840"/>
    </source>
</evidence>
<comment type="cofactor">
    <cofactor evidence="1 10">
        <name>Mg(2+)</name>
        <dbReference type="ChEBI" id="CHEBI:18420"/>
    </cofactor>
</comment>
<dbReference type="GO" id="GO:0005524">
    <property type="term" value="F:ATP binding"/>
    <property type="evidence" value="ECO:0007669"/>
    <property type="project" value="UniProtKB-UniRule"/>
</dbReference>
<evidence type="ECO:0000256" key="11">
    <source>
        <dbReference type="RuleBase" id="RU003783"/>
    </source>
</evidence>
<evidence type="ECO:0000256" key="6">
    <source>
        <dbReference type="ARBA" id="ARBA00022741"/>
    </source>
</evidence>
<dbReference type="AlphaFoldDB" id="A0A5B8U8G1"/>
<dbReference type="GO" id="GO:0006400">
    <property type="term" value="P:tRNA modification"/>
    <property type="evidence" value="ECO:0007669"/>
    <property type="project" value="TreeGrafter"/>
</dbReference>
<gene>
    <name evidence="10 14" type="primary">miaA</name>
    <name evidence="14" type="ORF">FSW04_16260</name>
</gene>
<evidence type="ECO:0000256" key="2">
    <source>
        <dbReference type="ARBA" id="ARBA00003213"/>
    </source>
</evidence>
<evidence type="ECO:0000256" key="4">
    <source>
        <dbReference type="ARBA" id="ARBA00022679"/>
    </source>
</evidence>
<evidence type="ECO:0000256" key="8">
    <source>
        <dbReference type="ARBA" id="ARBA00022842"/>
    </source>
</evidence>
<evidence type="ECO:0000256" key="1">
    <source>
        <dbReference type="ARBA" id="ARBA00001946"/>
    </source>
</evidence>
<dbReference type="PANTHER" id="PTHR11088">
    <property type="entry name" value="TRNA DIMETHYLALLYLTRANSFERASE"/>
    <property type="match status" value="1"/>
</dbReference>
<dbReference type="EMBL" id="CP042430">
    <property type="protein sequence ID" value="QEC48972.1"/>
    <property type="molecule type" value="Genomic_DNA"/>
</dbReference>
<dbReference type="EC" id="2.5.1.75" evidence="10"/>
<dbReference type="HAMAP" id="MF_00185">
    <property type="entry name" value="IPP_trans"/>
    <property type="match status" value="1"/>
</dbReference>
<reference evidence="14 15" key="1">
    <citation type="journal article" date="2018" name="J. Microbiol.">
        <title>Baekduia soli gen. nov., sp. nov., a novel bacterium isolated from the soil of Baekdu Mountain and proposal of a novel family name, Baekduiaceae fam. nov.</title>
        <authorList>
            <person name="An D.S."/>
            <person name="Siddiqi M.Z."/>
            <person name="Kim K.H."/>
            <person name="Yu H.S."/>
            <person name="Im W.T."/>
        </authorList>
    </citation>
    <scope>NUCLEOTIDE SEQUENCE [LARGE SCALE GENOMIC DNA]</scope>
    <source>
        <strain evidence="14 15">BR7-21</strain>
    </source>
</reference>
<dbReference type="Pfam" id="PF01715">
    <property type="entry name" value="IPPT"/>
    <property type="match status" value="1"/>
</dbReference>
<evidence type="ECO:0000256" key="13">
    <source>
        <dbReference type="RuleBase" id="RU003785"/>
    </source>
</evidence>
<dbReference type="Gene3D" id="1.10.20.140">
    <property type="match status" value="1"/>
</dbReference>
<dbReference type="PANTHER" id="PTHR11088:SF60">
    <property type="entry name" value="TRNA DIMETHYLALLYLTRANSFERASE"/>
    <property type="match status" value="1"/>
</dbReference>
<keyword evidence="15" id="KW-1185">Reference proteome</keyword>
<dbReference type="GO" id="GO:0052381">
    <property type="term" value="F:tRNA dimethylallyltransferase activity"/>
    <property type="evidence" value="ECO:0007669"/>
    <property type="project" value="UniProtKB-UniRule"/>
</dbReference>
<name>A0A5B8U8G1_9ACTN</name>
<accession>A0A5B8U8G1</accession>
<dbReference type="Proteomes" id="UP000321805">
    <property type="component" value="Chromosome"/>
</dbReference>
<keyword evidence="5 10" id="KW-0819">tRNA processing</keyword>
<feature type="site" description="Interaction with substrate tRNA" evidence="10">
    <location>
        <position position="153"/>
    </location>
</feature>
<dbReference type="NCBIfam" id="TIGR00174">
    <property type="entry name" value="miaA"/>
    <property type="match status" value="1"/>
</dbReference>
<feature type="binding site" evidence="10">
    <location>
        <begin position="35"/>
        <end position="42"/>
    </location>
    <ligand>
        <name>ATP</name>
        <dbReference type="ChEBI" id="CHEBI:30616"/>
    </ligand>
</feature>
<dbReference type="KEGG" id="bsol:FSW04_16260"/>
<dbReference type="InterPro" id="IPR027417">
    <property type="entry name" value="P-loop_NTPase"/>
</dbReference>
<evidence type="ECO:0000256" key="5">
    <source>
        <dbReference type="ARBA" id="ARBA00022694"/>
    </source>
</evidence>
<keyword evidence="7 10" id="KW-0067">ATP-binding</keyword>
<evidence type="ECO:0000313" key="15">
    <source>
        <dbReference type="Proteomes" id="UP000321805"/>
    </source>
</evidence>
<dbReference type="InterPro" id="IPR039657">
    <property type="entry name" value="Dimethylallyltransferase"/>
</dbReference>
<dbReference type="OrthoDB" id="9776390at2"/>